<organism evidence="1 2">
    <name type="scientific">SAR324 cluster bacterium</name>
    <dbReference type="NCBI Taxonomy" id="2024889"/>
    <lineage>
        <taxon>Bacteria</taxon>
        <taxon>Deltaproteobacteria</taxon>
        <taxon>SAR324 cluster</taxon>
    </lineage>
</organism>
<dbReference type="AlphaFoldDB" id="A0A2A4T365"/>
<evidence type="ECO:0000313" key="2">
    <source>
        <dbReference type="Proteomes" id="UP000218113"/>
    </source>
</evidence>
<proteinExistence type="predicted"/>
<name>A0A2A4T365_9DELT</name>
<accession>A0A2A4T365</accession>
<comment type="caution">
    <text evidence="1">The sequence shown here is derived from an EMBL/GenBank/DDBJ whole genome shotgun (WGS) entry which is preliminary data.</text>
</comment>
<gene>
    <name evidence="1" type="ORF">COB67_07505</name>
</gene>
<dbReference type="EMBL" id="NVSR01000045">
    <property type="protein sequence ID" value="PCI27932.1"/>
    <property type="molecule type" value="Genomic_DNA"/>
</dbReference>
<evidence type="ECO:0000313" key="1">
    <source>
        <dbReference type="EMBL" id="PCI27932.1"/>
    </source>
</evidence>
<sequence length="108" mass="12743">MSGYRRHKAIRRILGDKRKIPKHLTQDVNLSAESLEKAREFYRENPSIAHTALPQKPETESIRRSKAEYFHYQQEVKLAKHLQRELPKPAPGRLLKLPLPKFSFLEEE</sequence>
<dbReference type="Proteomes" id="UP000218113">
    <property type="component" value="Unassembled WGS sequence"/>
</dbReference>
<protein>
    <submittedName>
        <fullName evidence="1">Uncharacterized protein</fullName>
    </submittedName>
</protein>
<reference evidence="2" key="1">
    <citation type="submission" date="2017-08" db="EMBL/GenBank/DDBJ databases">
        <title>A dynamic microbial community with high functional redundancy inhabits the cold, oxic subseafloor aquifer.</title>
        <authorList>
            <person name="Tully B.J."/>
            <person name="Wheat C.G."/>
            <person name="Glazer B.T."/>
            <person name="Huber J.A."/>
        </authorList>
    </citation>
    <scope>NUCLEOTIDE SEQUENCE [LARGE SCALE GENOMIC DNA]</scope>
</reference>